<dbReference type="Proteomes" id="UP000319712">
    <property type="component" value="Unassembled WGS sequence"/>
</dbReference>
<keyword evidence="1" id="KW-1133">Transmembrane helix</keyword>
<sequence>MAPTLLNAALGALLAAALLGPAFDGRTVSVVVAAAVLPNLDAVASLAVAGATNTLLHNVWIPLALAGLLYWDTALRERSTLRERHGWRGVRTAWVVLAGFAAAGVAPDLFGTPGANLLYPIEDAYYVVDGLLLFSTQDGIVQTFVSATADGPGLLPFESTGTTETRAIPTWVNPDGRPGLALGAEREFVVVEAGWQAVVLASAVASLAVRFRPRTRASAETGDHAGDAGEASR</sequence>
<accession>A0A521E8Y2</accession>
<dbReference type="EMBL" id="FXTD01000009">
    <property type="protein sequence ID" value="SMO79630.1"/>
    <property type="molecule type" value="Genomic_DNA"/>
</dbReference>
<proteinExistence type="predicted"/>
<evidence type="ECO:0000313" key="2">
    <source>
        <dbReference type="EMBL" id="SMO79630.1"/>
    </source>
</evidence>
<keyword evidence="1" id="KW-0472">Membrane</keyword>
<organism evidence="2 3">
    <name type="scientific">Halorubrum cibi</name>
    <dbReference type="NCBI Taxonomy" id="413815"/>
    <lineage>
        <taxon>Archaea</taxon>
        <taxon>Methanobacteriati</taxon>
        <taxon>Methanobacteriota</taxon>
        <taxon>Stenosarchaea group</taxon>
        <taxon>Halobacteria</taxon>
        <taxon>Halobacteriales</taxon>
        <taxon>Haloferacaceae</taxon>
        <taxon>Halorubrum</taxon>
    </lineage>
</organism>
<feature type="transmembrane region" description="Helical" evidence="1">
    <location>
        <begin position="43"/>
        <end position="71"/>
    </location>
</feature>
<reference evidence="2 3" key="1">
    <citation type="submission" date="2017-05" db="EMBL/GenBank/DDBJ databases">
        <authorList>
            <person name="Varghese N."/>
            <person name="Submissions S."/>
        </authorList>
    </citation>
    <scope>NUCLEOTIDE SEQUENCE [LARGE SCALE GENOMIC DNA]</scope>
    <source>
        <strain evidence="2 3">DSM 19504</strain>
    </source>
</reference>
<evidence type="ECO:0000256" key="1">
    <source>
        <dbReference type="SAM" id="Phobius"/>
    </source>
</evidence>
<protein>
    <submittedName>
        <fullName evidence="2">Uncharacterized protein</fullName>
    </submittedName>
</protein>
<name>A0A521E8Y2_9EURY</name>
<dbReference type="RefSeq" id="WP_142987295.1">
    <property type="nucleotide sequence ID" value="NZ_FXTD01000009.1"/>
</dbReference>
<dbReference type="AlphaFoldDB" id="A0A521E8Y2"/>
<keyword evidence="3" id="KW-1185">Reference proteome</keyword>
<feature type="transmembrane region" description="Helical" evidence="1">
    <location>
        <begin position="92"/>
        <end position="110"/>
    </location>
</feature>
<dbReference type="OrthoDB" id="252570at2157"/>
<keyword evidence="1" id="KW-0812">Transmembrane</keyword>
<evidence type="ECO:0000313" key="3">
    <source>
        <dbReference type="Proteomes" id="UP000319712"/>
    </source>
</evidence>
<gene>
    <name evidence="2" type="ORF">SAMN06264867_109119</name>
</gene>